<comment type="subcellular location">
    <subcellularLocation>
        <location evidence="1 6">Cell membrane</location>
        <topology evidence="1 6">Multi-pass membrane protein</topology>
    </subcellularLocation>
</comment>
<evidence type="ECO:0000256" key="5">
    <source>
        <dbReference type="ARBA" id="ARBA00023136"/>
    </source>
</evidence>
<dbReference type="GO" id="GO:0006629">
    <property type="term" value="P:lipid metabolic process"/>
    <property type="evidence" value="ECO:0007669"/>
    <property type="project" value="UniProtKB-KW"/>
</dbReference>
<dbReference type="STRING" id="1178515.SY83_12805"/>
<keyword evidence="5 6" id="KW-0472">Membrane</keyword>
<feature type="transmembrane region" description="Helical" evidence="6">
    <location>
        <begin position="192"/>
        <end position="213"/>
    </location>
</feature>
<feature type="transmembrane region" description="Helical" evidence="6">
    <location>
        <begin position="266"/>
        <end position="290"/>
    </location>
</feature>
<dbReference type="Pfam" id="PF03706">
    <property type="entry name" value="LPG_synthase_TM"/>
    <property type="match status" value="1"/>
</dbReference>
<dbReference type="PATRIC" id="fig|1178515.4.peg.2563"/>
<evidence type="ECO:0000256" key="3">
    <source>
        <dbReference type="ARBA" id="ARBA00022692"/>
    </source>
</evidence>
<dbReference type="AlphaFoldDB" id="A0A172TJ69"/>
<dbReference type="RefSeq" id="WP_068607056.1">
    <property type="nucleotide sequence ID" value="NZ_CP011388.1"/>
</dbReference>
<dbReference type="GO" id="GO:0005886">
    <property type="term" value="C:plasma membrane"/>
    <property type="evidence" value="ECO:0007669"/>
    <property type="project" value="UniProtKB-SubCell"/>
</dbReference>
<evidence type="ECO:0000313" key="8">
    <source>
        <dbReference type="Proteomes" id="UP000076927"/>
    </source>
</evidence>
<evidence type="ECO:0000256" key="6">
    <source>
        <dbReference type="RuleBase" id="RU363042"/>
    </source>
</evidence>
<dbReference type="EC" id="2.3.2.3" evidence="6"/>
<dbReference type="OrthoDB" id="2111097at2"/>
<evidence type="ECO:0000313" key="7">
    <source>
        <dbReference type="EMBL" id="ANE47006.1"/>
    </source>
</evidence>
<dbReference type="GO" id="GO:0050071">
    <property type="term" value="F:phosphatidylglycerol lysyltransferase activity"/>
    <property type="evidence" value="ECO:0007669"/>
    <property type="project" value="UniProtKB-EC"/>
</dbReference>
<keyword evidence="6" id="KW-0808">Transferase</keyword>
<dbReference type="EMBL" id="CP011388">
    <property type="protein sequence ID" value="ANE47006.1"/>
    <property type="molecule type" value="Genomic_DNA"/>
</dbReference>
<comment type="catalytic activity">
    <reaction evidence="6">
        <text>L-lysyl-tRNA(Lys) + a 1,2-diacyl-sn-glycero-3-phospho-(1'-sn-glycerol) = a 1,2-diacyl-sn-glycero-3-phospho-1'-(3'-O-L-lysyl)-sn-glycerol + tRNA(Lys)</text>
        <dbReference type="Rhea" id="RHEA:10668"/>
        <dbReference type="Rhea" id="RHEA-COMP:9696"/>
        <dbReference type="Rhea" id="RHEA-COMP:9697"/>
        <dbReference type="ChEBI" id="CHEBI:64716"/>
        <dbReference type="ChEBI" id="CHEBI:75792"/>
        <dbReference type="ChEBI" id="CHEBI:78442"/>
        <dbReference type="ChEBI" id="CHEBI:78529"/>
        <dbReference type="EC" id="2.3.2.3"/>
    </reaction>
</comment>
<accession>A0A172TJ69</accession>
<dbReference type="Proteomes" id="UP000076927">
    <property type="component" value="Chromosome"/>
</dbReference>
<feature type="transmembrane region" description="Helical" evidence="6">
    <location>
        <begin position="34"/>
        <end position="54"/>
    </location>
</feature>
<evidence type="ECO:0000256" key="2">
    <source>
        <dbReference type="ARBA" id="ARBA00022475"/>
    </source>
</evidence>
<dbReference type="GO" id="GO:0046677">
    <property type="term" value="P:response to antibiotic"/>
    <property type="evidence" value="ECO:0007669"/>
    <property type="project" value="UniProtKB-KW"/>
</dbReference>
<feature type="transmembrane region" description="Helical" evidence="6">
    <location>
        <begin position="6"/>
        <end position="22"/>
    </location>
</feature>
<protein>
    <recommendedName>
        <fullName evidence="6">Phosphatidylglycerol lysyltransferase</fullName>
        <ecNumber evidence="6">2.3.2.3</ecNumber>
    </recommendedName>
    <alternativeName>
        <fullName evidence="6">Lysylphosphatidylglycerol synthase</fullName>
    </alternativeName>
</protein>
<comment type="similarity">
    <text evidence="6">Belongs to the LPG synthase family.</text>
</comment>
<keyword evidence="3 6" id="KW-0812">Transmembrane</keyword>
<dbReference type="InterPro" id="IPR022791">
    <property type="entry name" value="L-PG_synthase/AglD"/>
</dbReference>
<proteinExistence type="inferred from homology"/>
<feature type="transmembrane region" description="Helical" evidence="6">
    <location>
        <begin position="140"/>
        <end position="163"/>
    </location>
</feature>
<dbReference type="KEGG" id="pswu:SY83_12805"/>
<keyword evidence="6" id="KW-0046">Antibiotic resistance</keyword>
<keyword evidence="2" id="KW-1003">Cell membrane</keyword>
<feature type="transmembrane region" description="Helical" evidence="6">
    <location>
        <begin position="112"/>
        <end position="134"/>
    </location>
</feature>
<gene>
    <name evidence="6" type="primary">mprF</name>
    <name evidence="7" type="ORF">SY83_12805</name>
</gene>
<reference evidence="7 8" key="1">
    <citation type="submission" date="2015-01" db="EMBL/GenBank/DDBJ databases">
        <title>Paenibacillus swuensis/DY6/whole genome sequencing.</title>
        <authorList>
            <person name="Kim M.K."/>
            <person name="Srinivasan S."/>
            <person name="Lee J.-J."/>
        </authorList>
    </citation>
    <scope>NUCLEOTIDE SEQUENCE [LARGE SCALE GENOMIC DNA]</scope>
    <source>
        <strain evidence="7 8">DY6</strain>
    </source>
</reference>
<comment type="function">
    <text evidence="6">Catalyzes the transfer of a lysyl group from L-lysyl-tRNA(Lys) to membrane-bound phosphatidylglycerol (PG), which produces lysylphosphatidylglycerol (LPG), a major component of the bacterial membrane with a positive net charge. LPG synthesis contributes to bacterial virulence as it is involved in the resistance mechanism against cationic antimicrobial peptides (CAMP) produces by the host's immune system (defensins, cathelicidins) and by the competing microorganisms.</text>
</comment>
<keyword evidence="4 6" id="KW-1133">Transmembrane helix</keyword>
<evidence type="ECO:0000256" key="4">
    <source>
        <dbReference type="ARBA" id="ARBA00022989"/>
    </source>
</evidence>
<organism evidence="7 8">
    <name type="scientific">Paenibacillus swuensis</name>
    <dbReference type="NCBI Taxonomy" id="1178515"/>
    <lineage>
        <taxon>Bacteria</taxon>
        <taxon>Bacillati</taxon>
        <taxon>Bacillota</taxon>
        <taxon>Bacilli</taxon>
        <taxon>Bacillales</taxon>
        <taxon>Paenibacillaceae</taxon>
        <taxon>Paenibacillus</taxon>
    </lineage>
</organism>
<dbReference type="PANTHER" id="PTHR39087">
    <property type="entry name" value="UPF0104 MEMBRANE PROTEIN MJ1595"/>
    <property type="match status" value="1"/>
</dbReference>
<evidence type="ECO:0000256" key="1">
    <source>
        <dbReference type="ARBA" id="ARBA00004651"/>
    </source>
</evidence>
<keyword evidence="6" id="KW-0443">Lipid metabolism</keyword>
<name>A0A172TJ69_9BACL</name>
<dbReference type="PANTHER" id="PTHR39087:SF2">
    <property type="entry name" value="UPF0104 MEMBRANE PROTEIN MJ1595"/>
    <property type="match status" value="1"/>
</dbReference>
<keyword evidence="8" id="KW-1185">Reference proteome</keyword>
<sequence length="316" mass="34403">MAKRGIAIIAFFICSSFIIYVSSRWNALDLGSSLARLAASPGWLLFMSAGYLLSFALKAKAWQLYLRKEARLPFLESMAGLLYSLAVNHLLPVKAGDAARMAVVAANGRVPWATAVHSVVIMRVLDLLVLGAFAGTGALVLGFGSVTGIVCAIALTAAGLAFLRPLSLRIPYQAVARHLQHMDVTLRSKQGITILFLILASWLAEGAVVYGTWHALGWNFTAIQSVWLNSLTVAGQIFHITPGGIGTYETTFAAGASLLGFAGKDALRAAVAAHGFKFIFSYIAGLWAWWYMPLKWKDIRDYRQRLRIQATEEKPQ</sequence>